<gene>
    <name evidence="2" type="ORF">NHX12_004960</name>
</gene>
<dbReference type="Proteomes" id="UP001148018">
    <property type="component" value="Unassembled WGS sequence"/>
</dbReference>
<proteinExistence type="predicted"/>
<keyword evidence="3" id="KW-1185">Reference proteome</keyword>
<feature type="region of interest" description="Disordered" evidence="1">
    <location>
        <begin position="1"/>
        <end position="56"/>
    </location>
</feature>
<dbReference type="EMBL" id="JANIIK010000111">
    <property type="protein sequence ID" value="KAJ3595657.1"/>
    <property type="molecule type" value="Genomic_DNA"/>
</dbReference>
<feature type="compositionally biased region" description="Basic and acidic residues" evidence="1">
    <location>
        <begin position="11"/>
        <end position="27"/>
    </location>
</feature>
<sequence length="56" mass="6488">MAQTPKRRKEKREGGGERQRESAKEMEIAPTDMVPPDRERETDREREVDGTDADSE</sequence>
<evidence type="ECO:0000313" key="2">
    <source>
        <dbReference type="EMBL" id="KAJ3595657.1"/>
    </source>
</evidence>
<accession>A0A9Q0DW60</accession>
<evidence type="ECO:0000256" key="1">
    <source>
        <dbReference type="SAM" id="MobiDB-lite"/>
    </source>
</evidence>
<evidence type="ECO:0000313" key="3">
    <source>
        <dbReference type="Proteomes" id="UP001148018"/>
    </source>
</evidence>
<feature type="compositionally biased region" description="Basic and acidic residues" evidence="1">
    <location>
        <begin position="35"/>
        <end position="49"/>
    </location>
</feature>
<dbReference type="AlphaFoldDB" id="A0A9Q0DW60"/>
<comment type="caution">
    <text evidence="2">The sequence shown here is derived from an EMBL/GenBank/DDBJ whole genome shotgun (WGS) entry which is preliminary data.</text>
</comment>
<name>A0A9Q0DW60_9TELE</name>
<feature type="compositionally biased region" description="Basic residues" evidence="1">
    <location>
        <begin position="1"/>
        <end position="10"/>
    </location>
</feature>
<organism evidence="2 3">
    <name type="scientific">Muraenolepis orangiensis</name>
    <name type="common">Patagonian moray cod</name>
    <dbReference type="NCBI Taxonomy" id="630683"/>
    <lineage>
        <taxon>Eukaryota</taxon>
        <taxon>Metazoa</taxon>
        <taxon>Chordata</taxon>
        <taxon>Craniata</taxon>
        <taxon>Vertebrata</taxon>
        <taxon>Euteleostomi</taxon>
        <taxon>Actinopterygii</taxon>
        <taxon>Neopterygii</taxon>
        <taxon>Teleostei</taxon>
        <taxon>Neoteleostei</taxon>
        <taxon>Acanthomorphata</taxon>
        <taxon>Zeiogadaria</taxon>
        <taxon>Gadariae</taxon>
        <taxon>Gadiformes</taxon>
        <taxon>Muraenolepidoidei</taxon>
        <taxon>Muraenolepididae</taxon>
        <taxon>Muraenolepis</taxon>
    </lineage>
</organism>
<reference evidence="2" key="1">
    <citation type="submission" date="2022-07" db="EMBL/GenBank/DDBJ databases">
        <title>Chromosome-level genome of Muraenolepis orangiensis.</title>
        <authorList>
            <person name="Kim J."/>
        </authorList>
    </citation>
    <scope>NUCLEOTIDE SEQUENCE</scope>
    <source>
        <strain evidence="2">KU_S4_2022</strain>
        <tissue evidence="2">Muscle</tissue>
    </source>
</reference>
<protein>
    <submittedName>
        <fullName evidence="2">Uncharacterized protein</fullName>
    </submittedName>
</protein>
<feature type="non-terminal residue" evidence="2">
    <location>
        <position position="56"/>
    </location>
</feature>